<dbReference type="OrthoDB" id="5690804at2"/>
<evidence type="ECO:0000313" key="1">
    <source>
        <dbReference type="EMBL" id="QEC76995.1"/>
    </source>
</evidence>
<sequence length="143" mass="16748">MIIIPFKSVGSLLFSDTREDIRKKLNENFTSGVKGKDNYKDYYDYFKKSELFVYYDEKGNINAFEYFKPNPVFNNVNLLETRYRDVVSLFLSFDPELTINYDEFTSVKYGIGVNTIDDPDEENAVPQSVVIFKKGYFDPLDFT</sequence>
<name>A0A5B8W206_9SPHI</name>
<dbReference type="KEGG" id="mgk:FSB76_13975"/>
<keyword evidence="2" id="KW-1185">Reference proteome</keyword>
<reference evidence="1 2" key="1">
    <citation type="journal article" date="2013" name="J. Microbiol.">
        <title>Mucilaginibacter ginsenosidivorax sp. nov., with ginsenoside converting activity isolated from sediment.</title>
        <authorList>
            <person name="Kim J.K."/>
            <person name="Choi T.E."/>
            <person name="Liu Q.M."/>
            <person name="Park H.Y."/>
            <person name="Yi T.H."/>
            <person name="Yoon M.H."/>
            <person name="Kim S.C."/>
            <person name="Im W.T."/>
        </authorList>
    </citation>
    <scope>NUCLEOTIDE SEQUENCE [LARGE SCALE GENOMIC DNA]</scope>
    <source>
        <strain evidence="1 2">KHI28</strain>
    </source>
</reference>
<dbReference type="EMBL" id="CP042437">
    <property type="protein sequence ID" value="QEC76995.1"/>
    <property type="molecule type" value="Genomic_DNA"/>
</dbReference>
<dbReference type="RefSeq" id="WP_147054297.1">
    <property type="nucleotide sequence ID" value="NZ_CP042437.1"/>
</dbReference>
<proteinExistence type="predicted"/>
<dbReference type="AlphaFoldDB" id="A0A5B8W206"/>
<gene>
    <name evidence="1" type="ORF">FSB76_13975</name>
</gene>
<dbReference type="Proteomes" id="UP000321362">
    <property type="component" value="Chromosome"/>
</dbReference>
<organism evidence="1 2">
    <name type="scientific">Mucilaginibacter ginsenosidivorax</name>
    <dbReference type="NCBI Taxonomy" id="862126"/>
    <lineage>
        <taxon>Bacteria</taxon>
        <taxon>Pseudomonadati</taxon>
        <taxon>Bacteroidota</taxon>
        <taxon>Sphingobacteriia</taxon>
        <taxon>Sphingobacteriales</taxon>
        <taxon>Sphingobacteriaceae</taxon>
        <taxon>Mucilaginibacter</taxon>
    </lineage>
</organism>
<evidence type="ECO:0000313" key="2">
    <source>
        <dbReference type="Proteomes" id="UP000321362"/>
    </source>
</evidence>
<accession>A0A5B8W206</accession>
<protein>
    <submittedName>
        <fullName evidence="1">Uncharacterized protein</fullName>
    </submittedName>
</protein>